<dbReference type="Proteomes" id="UP000829466">
    <property type="component" value="Segment"/>
</dbReference>
<evidence type="ECO:0000313" key="1">
    <source>
        <dbReference type="EMBL" id="UMO77232.1"/>
    </source>
</evidence>
<keyword evidence="2" id="KW-1185">Reference proteome</keyword>
<proteinExistence type="predicted"/>
<gene>
    <name evidence="1" type="ORF">SmaMPs15_000081</name>
</gene>
<protein>
    <submittedName>
        <fullName evidence="1">Uncharacterized protein</fullName>
    </submittedName>
</protein>
<dbReference type="EMBL" id="OL702939">
    <property type="protein sequence ID" value="UMO77232.1"/>
    <property type="molecule type" value="Genomic_DNA"/>
</dbReference>
<name>A0AAE9FP04_9CAUD</name>
<sequence>MKMQTYQGTTNTKPRIRATVVAASSERAHELLIERFASYPAEAWEIEILPSLQTEGVKDWTII</sequence>
<accession>A0AAE9FP04</accession>
<organism evidence="1 2">
    <name type="scientific">Stenotrophomonas maltophilia phage vB_SmaM_Ps15</name>
    <dbReference type="NCBI Taxonomy" id="3071007"/>
    <lineage>
        <taxon>Viruses</taxon>
        <taxon>Duplodnaviria</taxon>
        <taxon>Heunggongvirae</taxon>
        <taxon>Uroviricota</taxon>
        <taxon>Caudoviricetes</taxon>
        <taxon>Menderavirus</taxon>
        <taxon>Menderavirus Ps15</taxon>
    </lineage>
</organism>
<evidence type="ECO:0000313" key="2">
    <source>
        <dbReference type="Proteomes" id="UP000829466"/>
    </source>
</evidence>
<reference evidence="1 2" key="1">
    <citation type="submission" date="2021-12" db="EMBL/GenBank/DDBJ databases">
        <title>Characterization of bacteriophage vB_SmaM_Ps15 infective to Stenotrophomonas maltophila clinical ocular isolates.</title>
        <authorList>
            <person name="Damnjanovic D."/>
            <person name="Vazquez-Campos X."/>
            <person name="Elliott L."/>
            <person name="Willcox M."/>
            <person name="Bridge W.J."/>
        </authorList>
    </citation>
    <scope>NUCLEOTIDE SEQUENCE [LARGE SCALE GENOMIC DNA]</scope>
</reference>